<sequence>MNDASCRALLAIPAAVTVRDLNLQYSKRAPPIIDGANLTVPRGVIYGLLGASGCGKTSLLKCLVGLIKPDSGTVLVFDKKLHQGLVPGPAVGYMPQELALLEDFTIAENMYFFGQLLGMPWDLIYSRINFLSSFFQLLPANRFVQNLR</sequence>
<dbReference type="GO" id="GO:0005524">
    <property type="term" value="F:ATP binding"/>
    <property type="evidence" value="ECO:0007669"/>
    <property type="project" value="InterPro"/>
</dbReference>
<proteinExistence type="predicted"/>
<dbReference type="PANTHER" id="PTHR43038:SF3">
    <property type="entry name" value="ABC TRANSPORTER G FAMILY MEMBER 20 ISOFORM X1"/>
    <property type="match status" value="1"/>
</dbReference>
<dbReference type="EMBL" id="JABSTU010000011">
    <property type="protein sequence ID" value="KAH8009156.1"/>
    <property type="molecule type" value="Genomic_DNA"/>
</dbReference>
<dbReference type="Gene3D" id="3.40.50.300">
    <property type="entry name" value="P-loop containing nucleotide triphosphate hydrolases"/>
    <property type="match status" value="1"/>
</dbReference>
<keyword evidence="3" id="KW-1185">Reference proteome</keyword>
<protein>
    <recommendedName>
        <fullName evidence="1">ABC transporter domain-containing protein</fullName>
    </recommendedName>
</protein>
<gene>
    <name evidence="2" type="ORF">HPB51_010946</name>
</gene>
<evidence type="ECO:0000313" key="3">
    <source>
        <dbReference type="Proteomes" id="UP000821866"/>
    </source>
</evidence>
<comment type="caution">
    <text evidence="2">The sequence shown here is derived from an EMBL/GenBank/DDBJ whole genome shotgun (WGS) entry which is preliminary data.</text>
</comment>
<evidence type="ECO:0000259" key="1">
    <source>
        <dbReference type="Pfam" id="PF00005"/>
    </source>
</evidence>
<name>A0A9J6D4Z9_RHIMP</name>
<reference evidence="2" key="2">
    <citation type="submission" date="2021-09" db="EMBL/GenBank/DDBJ databases">
        <authorList>
            <person name="Jia N."/>
            <person name="Wang J."/>
            <person name="Shi W."/>
            <person name="Du L."/>
            <person name="Sun Y."/>
            <person name="Zhan W."/>
            <person name="Jiang J."/>
            <person name="Wang Q."/>
            <person name="Zhang B."/>
            <person name="Ji P."/>
            <person name="Sakyi L.B."/>
            <person name="Cui X."/>
            <person name="Yuan T."/>
            <person name="Jiang B."/>
            <person name="Yang W."/>
            <person name="Lam T.T.-Y."/>
            <person name="Chang Q."/>
            <person name="Ding S."/>
            <person name="Wang X."/>
            <person name="Zhu J."/>
            <person name="Ruan X."/>
            <person name="Zhao L."/>
            <person name="Wei J."/>
            <person name="Que T."/>
            <person name="Du C."/>
            <person name="Cheng J."/>
            <person name="Dai P."/>
            <person name="Han X."/>
            <person name="Huang E."/>
            <person name="Gao Y."/>
            <person name="Liu J."/>
            <person name="Shao H."/>
            <person name="Ye R."/>
            <person name="Li L."/>
            <person name="Wei W."/>
            <person name="Wang X."/>
            <person name="Wang C."/>
            <person name="Huo Q."/>
            <person name="Li W."/>
            <person name="Guo W."/>
            <person name="Chen H."/>
            <person name="Chen S."/>
            <person name="Zhou L."/>
            <person name="Zhou L."/>
            <person name="Ni X."/>
            <person name="Tian J."/>
            <person name="Zhou Y."/>
            <person name="Sheng Y."/>
            <person name="Liu T."/>
            <person name="Pan Y."/>
            <person name="Xia L."/>
            <person name="Li J."/>
            <person name="Zhao F."/>
            <person name="Cao W."/>
        </authorList>
    </citation>
    <scope>NUCLEOTIDE SEQUENCE</scope>
    <source>
        <strain evidence="2">Rmic-2018</strain>
        <tissue evidence="2">Larvae</tissue>
    </source>
</reference>
<dbReference type="PANTHER" id="PTHR43038">
    <property type="entry name" value="ATP-BINDING CASSETTE, SUB-FAMILY H, MEMBER 1"/>
    <property type="match status" value="1"/>
</dbReference>
<dbReference type="InterPro" id="IPR027417">
    <property type="entry name" value="P-loop_NTPase"/>
</dbReference>
<organism evidence="2 3">
    <name type="scientific">Rhipicephalus microplus</name>
    <name type="common">Cattle tick</name>
    <name type="synonym">Boophilus microplus</name>
    <dbReference type="NCBI Taxonomy" id="6941"/>
    <lineage>
        <taxon>Eukaryota</taxon>
        <taxon>Metazoa</taxon>
        <taxon>Ecdysozoa</taxon>
        <taxon>Arthropoda</taxon>
        <taxon>Chelicerata</taxon>
        <taxon>Arachnida</taxon>
        <taxon>Acari</taxon>
        <taxon>Parasitiformes</taxon>
        <taxon>Ixodida</taxon>
        <taxon>Ixodoidea</taxon>
        <taxon>Ixodidae</taxon>
        <taxon>Rhipicephalinae</taxon>
        <taxon>Rhipicephalus</taxon>
        <taxon>Boophilus</taxon>
    </lineage>
</organism>
<dbReference type="SUPFAM" id="SSF52540">
    <property type="entry name" value="P-loop containing nucleoside triphosphate hydrolases"/>
    <property type="match status" value="1"/>
</dbReference>
<reference evidence="2" key="1">
    <citation type="journal article" date="2020" name="Cell">
        <title>Large-Scale Comparative Analyses of Tick Genomes Elucidate Their Genetic Diversity and Vector Capacities.</title>
        <authorList>
            <consortium name="Tick Genome and Microbiome Consortium (TIGMIC)"/>
            <person name="Jia N."/>
            <person name="Wang J."/>
            <person name="Shi W."/>
            <person name="Du L."/>
            <person name="Sun Y."/>
            <person name="Zhan W."/>
            <person name="Jiang J.F."/>
            <person name="Wang Q."/>
            <person name="Zhang B."/>
            <person name="Ji P."/>
            <person name="Bell-Sakyi L."/>
            <person name="Cui X.M."/>
            <person name="Yuan T.T."/>
            <person name="Jiang B.G."/>
            <person name="Yang W.F."/>
            <person name="Lam T.T."/>
            <person name="Chang Q.C."/>
            <person name="Ding S.J."/>
            <person name="Wang X.J."/>
            <person name="Zhu J.G."/>
            <person name="Ruan X.D."/>
            <person name="Zhao L."/>
            <person name="Wei J.T."/>
            <person name="Ye R.Z."/>
            <person name="Que T.C."/>
            <person name="Du C.H."/>
            <person name="Zhou Y.H."/>
            <person name="Cheng J.X."/>
            <person name="Dai P.F."/>
            <person name="Guo W.B."/>
            <person name="Han X.H."/>
            <person name="Huang E.J."/>
            <person name="Li L.F."/>
            <person name="Wei W."/>
            <person name="Gao Y.C."/>
            <person name="Liu J.Z."/>
            <person name="Shao H.Z."/>
            <person name="Wang X."/>
            <person name="Wang C.C."/>
            <person name="Yang T.C."/>
            <person name="Huo Q.B."/>
            <person name="Li W."/>
            <person name="Chen H.Y."/>
            <person name="Chen S.E."/>
            <person name="Zhou L.G."/>
            <person name="Ni X.B."/>
            <person name="Tian J.H."/>
            <person name="Sheng Y."/>
            <person name="Liu T."/>
            <person name="Pan Y.S."/>
            <person name="Xia L.Y."/>
            <person name="Li J."/>
            <person name="Zhao F."/>
            <person name="Cao W.C."/>
        </authorList>
    </citation>
    <scope>NUCLEOTIDE SEQUENCE</scope>
    <source>
        <strain evidence="2">Rmic-2018</strain>
    </source>
</reference>
<dbReference type="GO" id="GO:0016887">
    <property type="term" value="F:ATP hydrolysis activity"/>
    <property type="evidence" value="ECO:0007669"/>
    <property type="project" value="InterPro"/>
</dbReference>
<dbReference type="VEuPathDB" id="VectorBase:LOC119164804"/>
<dbReference type="Proteomes" id="UP000821866">
    <property type="component" value="Chromosome 9"/>
</dbReference>
<dbReference type="Pfam" id="PF00005">
    <property type="entry name" value="ABC_tran"/>
    <property type="match status" value="1"/>
</dbReference>
<accession>A0A9J6D4Z9</accession>
<dbReference type="AlphaFoldDB" id="A0A9J6D4Z9"/>
<dbReference type="InterPro" id="IPR003439">
    <property type="entry name" value="ABC_transporter-like_ATP-bd"/>
</dbReference>
<feature type="domain" description="ABC transporter" evidence="1">
    <location>
        <begin position="34"/>
        <end position="121"/>
    </location>
</feature>
<evidence type="ECO:0000313" key="2">
    <source>
        <dbReference type="EMBL" id="KAH8009156.1"/>
    </source>
</evidence>